<dbReference type="AlphaFoldDB" id="A0A0H5RDU9"/>
<reference evidence="2" key="1">
    <citation type="submission" date="2015-04" db="EMBL/GenBank/DDBJ databases">
        <title>The genome sequence of the plant pathogenic Rhizarian Plasmodiophora brassicae reveals insights in its biotrophic life cycle and the origin of chitin synthesis.</title>
        <authorList>
            <person name="Schwelm A."/>
            <person name="Fogelqvist J."/>
            <person name="Knaust A."/>
            <person name="Julke S."/>
            <person name="Lilja T."/>
            <person name="Dhandapani V."/>
            <person name="Bonilla-Rosso G."/>
            <person name="Karlsson M."/>
            <person name="Shevchenko A."/>
            <person name="Choi S.R."/>
            <person name="Kim H.G."/>
            <person name="Park J.Y."/>
            <person name="Lim Y.P."/>
            <person name="Ludwig-Muller J."/>
            <person name="Dixelius C."/>
        </authorList>
    </citation>
    <scope>NUCLEOTIDE SEQUENCE</scope>
    <source>
        <tissue evidence="2">Potato root galls</tissue>
    </source>
</reference>
<keyword evidence="1" id="KW-0812">Transmembrane</keyword>
<proteinExistence type="predicted"/>
<keyword evidence="1" id="KW-0472">Membrane</keyword>
<accession>A0A0H5RDU9</accession>
<evidence type="ECO:0000313" key="2">
    <source>
        <dbReference type="EMBL" id="CRZ12178.1"/>
    </source>
</evidence>
<sequence length="133" mass="15083">AFCLAFFSGFPLPYAFLVICSTKVQTQIFCCLTWVCLSFYLALFFGFLLPYVFLSQTLLLSSLLPSLHLLFAEKDLGVCSYRIPAALFFILNNCPLINNRLKILNKQQGEVIVHRKLRFIIHVIGGKCIGIWG</sequence>
<feature type="transmembrane region" description="Helical" evidence="1">
    <location>
        <begin position="27"/>
        <end position="54"/>
    </location>
</feature>
<evidence type="ECO:0000256" key="1">
    <source>
        <dbReference type="SAM" id="Phobius"/>
    </source>
</evidence>
<name>A0A0H5RDU9_9EUKA</name>
<keyword evidence="1" id="KW-1133">Transmembrane helix</keyword>
<protein>
    <submittedName>
        <fullName evidence="2">Uncharacterized protein</fullName>
    </submittedName>
</protein>
<organism evidence="2">
    <name type="scientific">Spongospora subterranea</name>
    <dbReference type="NCBI Taxonomy" id="70186"/>
    <lineage>
        <taxon>Eukaryota</taxon>
        <taxon>Sar</taxon>
        <taxon>Rhizaria</taxon>
        <taxon>Endomyxa</taxon>
        <taxon>Phytomyxea</taxon>
        <taxon>Plasmodiophorida</taxon>
        <taxon>Plasmodiophoridae</taxon>
        <taxon>Spongospora</taxon>
    </lineage>
</organism>
<dbReference type="EMBL" id="HACM01011736">
    <property type="protein sequence ID" value="CRZ12178.1"/>
    <property type="molecule type" value="Transcribed_RNA"/>
</dbReference>
<feature type="non-terminal residue" evidence="2">
    <location>
        <position position="1"/>
    </location>
</feature>